<dbReference type="RefSeq" id="WP_071479124.1">
    <property type="nucleotide sequence ID" value="NZ_CP024899.1"/>
</dbReference>
<protein>
    <submittedName>
        <fullName evidence="4">Enoyl-CoA hydratase/isomerase family protein</fullName>
        <ecNumber evidence="4">4.2.1.17</ecNumber>
    </submittedName>
</protein>
<name>A0A2K8KDL0_9RHOB</name>
<dbReference type="OrthoDB" id="9802898at2"/>
<dbReference type="Gene3D" id="3.90.226.10">
    <property type="entry name" value="2-enoyl-CoA Hydratase, Chain A, domain 1"/>
    <property type="match status" value="1"/>
</dbReference>
<dbReference type="EC" id="4.2.1.17" evidence="4"/>
<proteinExistence type="inferred from homology"/>
<dbReference type="EMBL" id="CP024899">
    <property type="protein sequence ID" value="ATX67547.1"/>
    <property type="molecule type" value="Genomic_DNA"/>
</dbReference>
<dbReference type="SUPFAM" id="SSF52096">
    <property type="entry name" value="ClpP/crotonase"/>
    <property type="match status" value="1"/>
</dbReference>
<dbReference type="STRING" id="441209.GCA_001870665_03350"/>
<evidence type="ECO:0000256" key="3">
    <source>
        <dbReference type="ARBA" id="ARBA00023239"/>
    </source>
</evidence>
<evidence type="ECO:0000313" key="4">
    <source>
        <dbReference type="EMBL" id="ATX67547.1"/>
    </source>
</evidence>
<dbReference type="InterPro" id="IPR029045">
    <property type="entry name" value="ClpP/crotonase-like_dom_sf"/>
</dbReference>
<accession>A0A2K8KDL0</accession>
<dbReference type="Pfam" id="PF00378">
    <property type="entry name" value="ECH_1"/>
    <property type="match status" value="1"/>
</dbReference>
<evidence type="ECO:0000313" key="5">
    <source>
        <dbReference type="Proteomes" id="UP000228948"/>
    </source>
</evidence>
<dbReference type="GO" id="GO:0004300">
    <property type="term" value="F:enoyl-CoA hydratase activity"/>
    <property type="evidence" value="ECO:0007669"/>
    <property type="project" value="UniProtKB-EC"/>
</dbReference>
<dbReference type="GO" id="GO:0006635">
    <property type="term" value="P:fatty acid beta-oxidation"/>
    <property type="evidence" value="ECO:0007669"/>
    <property type="project" value="TreeGrafter"/>
</dbReference>
<dbReference type="InterPro" id="IPR001753">
    <property type="entry name" value="Enoyl-CoA_hydra/iso"/>
</dbReference>
<dbReference type="Gene3D" id="1.10.12.10">
    <property type="entry name" value="Lyase 2-enoyl-coa Hydratase, Chain A, domain 2"/>
    <property type="match status" value="1"/>
</dbReference>
<dbReference type="InterPro" id="IPR014748">
    <property type="entry name" value="Enoyl-CoA_hydra_C"/>
</dbReference>
<dbReference type="PANTHER" id="PTHR11941">
    <property type="entry name" value="ENOYL-COA HYDRATASE-RELATED"/>
    <property type="match status" value="1"/>
</dbReference>
<keyword evidence="2" id="KW-0443">Lipid metabolism</keyword>
<reference evidence="4 5" key="1">
    <citation type="submission" date="2017-11" db="EMBL/GenBank/DDBJ databases">
        <title>Revised Sequence and Annotation of the Rhodobaca barguzinensis strain alga05 Genome.</title>
        <authorList>
            <person name="Kopejtka K."/>
            <person name="Tomasch J.M."/>
            <person name="Bunk B."/>
            <person name="Koblizek M."/>
        </authorList>
    </citation>
    <scope>NUCLEOTIDE SEQUENCE [LARGE SCALE GENOMIC DNA]</scope>
    <source>
        <strain evidence="5">alga05</strain>
    </source>
</reference>
<comment type="similarity">
    <text evidence="1">Belongs to the enoyl-CoA hydratase/isomerase family.</text>
</comment>
<dbReference type="GO" id="GO:0016853">
    <property type="term" value="F:isomerase activity"/>
    <property type="evidence" value="ECO:0007669"/>
    <property type="project" value="UniProtKB-KW"/>
</dbReference>
<evidence type="ECO:0000256" key="1">
    <source>
        <dbReference type="ARBA" id="ARBA00005254"/>
    </source>
</evidence>
<sequence length="260" mass="28150">MNVGLDVSQHGGVLLVCLNRPEVLNAINTALGQALLDLFDGVNRGARPDARVIVMTGEGARAFCVGGDLKERNGMSDADWRAQRVIFKGYNSAMERCPVPILCAVNGFALGGGAEMVLRSDFAYASEQAEFGFPESRRGFMPGSGGTQRFARVAGQARAMEWIMTGERFSAQKALEWGLVNRILPQQDVLPALLETAQKIAANPDRAIRVIKQVIRAGAQADIETALHLETLGQQVLTGAADRQEGIAAFVEKRQPNWQD</sequence>
<dbReference type="CDD" id="cd06558">
    <property type="entry name" value="crotonase-like"/>
    <property type="match status" value="1"/>
</dbReference>
<dbReference type="Proteomes" id="UP000228948">
    <property type="component" value="Chromosome"/>
</dbReference>
<dbReference type="PANTHER" id="PTHR11941:SF169">
    <property type="entry name" value="(7AS)-7A-METHYL-1,5-DIOXO-2,3,5,6,7,7A-HEXAHYDRO-1H-INDENE-CARBOXYL-COA HYDROLASE"/>
    <property type="match status" value="1"/>
</dbReference>
<dbReference type="AlphaFoldDB" id="A0A2K8KDL0"/>
<keyword evidence="3 4" id="KW-0456">Lyase</keyword>
<evidence type="ECO:0000256" key="2">
    <source>
        <dbReference type="ARBA" id="ARBA00023098"/>
    </source>
</evidence>
<dbReference type="KEGG" id="rbg:BG454_18440"/>
<organism evidence="4 5">
    <name type="scientific">Roseinatronobacter bogoriensis subsp. barguzinensis</name>
    <dbReference type="NCBI Taxonomy" id="441209"/>
    <lineage>
        <taxon>Bacteria</taxon>
        <taxon>Pseudomonadati</taxon>
        <taxon>Pseudomonadota</taxon>
        <taxon>Alphaproteobacteria</taxon>
        <taxon>Rhodobacterales</taxon>
        <taxon>Paracoccaceae</taxon>
        <taxon>Roseinatronobacter</taxon>
    </lineage>
</organism>
<keyword evidence="5" id="KW-1185">Reference proteome</keyword>
<dbReference type="FunFam" id="3.90.226.10:FF:000009">
    <property type="entry name" value="Carnitinyl-CoA dehydratase"/>
    <property type="match status" value="1"/>
</dbReference>
<gene>
    <name evidence="4" type="ORF">BG454_18440</name>
</gene>
<dbReference type="FunFam" id="1.10.12.10:FF:000001">
    <property type="entry name" value="Probable enoyl-CoA hydratase, mitochondrial"/>
    <property type="match status" value="1"/>
</dbReference>
<keyword evidence="4" id="KW-0413">Isomerase</keyword>